<dbReference type="AlphaFoldDB" id="A0A098M5J0"/>
<organism evidence="2 3">
    <name type="scientific">Paenibacillus wynnii</name>
    <dbReference type="NCBI Taxonomy" id="268407"/>
    <lineage>
        <taxon>Bacteria</taxon>
        <taxon>Bacillati</taxon>
        <taxon>Bacillota</taxon>
        <taxon>Bacilli</taxon>
        <taxon>Bacillales</taxon>
        <taxon>Paenibacillaceae</taxon>
        <taxon>Paenibacillus</taxon>
    </lineage>
</organism>
<dbReference type="STRING" id="268407.PWYN_19220"/>
<keyword evidence="3" id="KW-1185">Reference proteome</keyword>
<gene>
    <name evidence="2" type="ORF">PWYN_19220</name>
</gene>
<comment type="caution">
    <text evidence="2">The sequence shown here is derived from an EMBL/GenBank/DDBJ whole genome shotgun (WGS) entry which is preliminary data.</text>
</comment>
<protein>
    <submittedName>
        <fullName evidence="2">Uncharacterized protein</fullName>
    </submittedName>
</protein>
<dbReference type="EMBL" id="JQCR01000003">
    <property type="protein sequence ID" value="KGE16822.1"/>
    <property type="molecule type" value="Genomic_DNA"/>
</dbReference>
<evidence type="ECO:0000256" key="1">
    <source>
        <dbReference type="SAM" id="Phobius"/>
    </source>
</evidence>
<reference evidence="2 3" key="2">
    <citation type="submission" date="2014-10" db="EMBL/GenBank/DDBJ databases">
        <title>Comparative genomics of the Paenibacillus odorifer group.</title>
        <authorList>
            <person name="Tsai Y.-C."/>
            <person name="Martin N."/>
            <person name="Korlach J."/>
            <person name="Wiedmann M."/>
        </authorList>
    </citation>
    <scope>NUCLEOTIDE SEQUENCE [LARGE SCALE GENOMIC DNA]</scope>
    <source>
        <strain evidence="2 3">DSM 18334</strain>
    </source>
</reference>
<reference evidence="2 3" key="1">
    <citation type="submission" date="2014-08" db="EMBL/GenBank/DDBJ databases">
        <authorList>
            <person name="den Bakker H.C."/>
        </authorList>
    </citation>
    <scope>NUCLEOTIDE SEQUENCE [LARGE SCALE GENOMIC DNA]</scope>
    <source>
        <strain evidence="2 3">DSM 18334</strain>
    </source>
</reference>
<name>A0A098M5J0_9BACL</name>
<keyword evidence="1" id="KW-0812">Transmembrane</keyword>
<keyword evidence="1" id="KW-0472">Membrane</keyword>
<feature type="transmembrane region" description="Helical" evidence="1">
    <location>
        <begin position="31"/>
        <end position="59"/>
    </location>
</feature>
<evidence type="ECO:0000313" key="2">
    <source>
        <dbReference type="EMBL" id="KGE16822.1"/>
    </source>
</evidence>
<accession>A0A098M5J0</accession>
<proteinExistence type="predicted"/>
<keyword evidence="1" id="KW-1133">Transmembrane helix</keyword>
<sequence>MLNDEVDWSLGSDQEIDKLIQKEKSRSKTTLAMLGCLGLIVLTPLIIIINLKSILMYLFHYLVDFINGLL</sequence>
<evidence type="ECO:0000313" key="3">
    <source>
        <dbReference type="Proteomes" id="UP000029734"/>
    </source>
</evidence>
<dbReference type="Proteomes" id="UP000029734">
    <property type="component" value="Unassembled WGS sequence"/>
</dbReference>